<dbReference type="GO" id="GO:0032981">
    <property type="term" value="P:mitochondrial respiratory chain complex I assembly"/>
    <property type="evidence" value="ECO:0007669"/>
    <property type="project" value="TreeGrafter"/>
</dbReference>
<protein>
    <submittedName>
        <fullName evidence="3">Unannotated protein</fullName>
    </submittedName>
</protein>
<dbReference type="Gene3D" id="3.30.9.10">
    <property type="entry name" value="D-Amino Acid Oxidase, subunit A, domain 2"/>
    <property type="match status" value="1"/>
</dbReference>
<evidence type="ECO:0000313" key="3">
    <source>
        <dbReference type="EMBL" id="CAB4557584.1"/>
    </source>
</evidence>
<dbReference type="InterPro" id="IPR006076">
    <property type="entry name" value="FAD-dep_OxRdtase"/>
</dbReference>
<dbReference type="InterPro" id="IPR036188">
    <property type="entry name" value="FAD/NAD-bd_sf"/>
</dbReference>
<keyword evidence="1" id="KW-0560">Oxidoreductase</keyword>
<dbReference type="Pfam" id="PF01266">
    <property type="entry name" value="DAO"/>
    <property type="match status" value="1"/>
</dbReference>
<name>A0A6J6D2R4_9ZZZZ</name>
<evidence type="ECO:0000259" key="2">
    <source>
        <dbReference type="Pfam" id="PF01266"/>
    </source>
</evidence>
<dbReference type="AlphaFoldDB" id="A0A6J6D2R4"/>
<dbReference type="PANTHER" id="PTHR13847:SF287">
    <property type="entry name" value="FAD-DEPENDENT OXIDOREDUCTASE DOMAIN-CONTAINING PROTEIN 1"/>
    <property type="match status" value="1"/>
</dbReference>
<sequence>MEPSRTHRVVVVGGGIVGTFCALELRRAGHVGPITVVEMDTTYARSSTALSAASIRTQFVTPVSIAMSLHAIQLFRRLGAYVGEDDADIGYVERGYLILGTPDQVDVRVSAAAMQRSHGADVVVLEPDELRRRFPYLHLADIAIATFGATGEGWFDAWSLLSLARRAARREGVEYVERRVTGLDVDGAGEAVVAVRLASGDALPCDVCVLAAGAQSGRVAAFAGIDLPVVPKKRSVFHFQAPVDGSHFPMLFDTSGLWVRPEGEGFIGGIQPPPEDDPDADGDFEPHHELFEEVFWPLVARRIPAMDHLRLRRSWAGHYEANLLDHNGVIGPHDRVTNLLFATGFSGHGLMHAPATGRGIAELVTTGDYRTIDLSPFEWCRIRDDRPLVETIVY</sequence>
<reference evidence="3" key="1">
    <citation type="submission" date="2020-05" db="EMBL/GenBank/DDBJ databases">
        <authorList>
            <person name="Chiriac C."/>
            <person name="Salcher M."/>
            <person name="Ghai R."/>
            <person name="Kavagutti S V."/>
        </authorList>
    </citation>
    <scope>NUCLEOTIDE SEQUENCE</scope>
</reference>
<dbReference type="Gene3D" id="3.50.50.60">
    <property type="entry name" value="FAD/NAD(P)-binding domain"/>
    <property type="match status" value="1"/>
</dbReference>
<organism evidence="3">
    <name type="scientific">freshwater metagenome</name>
    <dbReference type="NCBI Taxonomy" id="449393"/>
    <lineage>
        <taxon>unclassified sequences</taxon>
        <taxon>metagenomes</taxon>
        <taxon>ecological metagenomes</taxon>
    </lineage>
</organism>
<dbReference type="SUPFAM" id="SSF51905">
    <property type="entry name" value="FAD/NAD(P)-binding domain"/>
    <property type="match status" value="1"/>
</dbReference>
<gene>
    <name evidence="3" type="ORF">UFOPK1493_01519</name>
</gene>
<feature type="domain" description="FAD dependent oxidoreductase" evidence="2">
    <location>
        <begin position="8"/>
        <end position="363"/>
    </location>
</feature>
<proteinExistence type="predicted"/>
<evidence type="ECO:0000256" key="1">
    <source>
        <dbReference type="ARBA" id="ARBA00023002"/>
    </source>
</evidence>
<accession>A0A6J6D2R4</accession>
<dbReference type="EMBL" id="CAEZSR010000046">
    <property type="protein sequence ID" value="CAB4557584.1"/>
    <property type="molecule type" value="Genomic_DNA"/>
</dbReference>
<dbReference type="GO" id="GO:0016491">
    <property type="term" value="F:oxidoreductase activity"/>
    <property type="evidence" value="ECO:0007669"/>
    <property type="project" value="UniProtKB-KW"/>
</dbReference>
<dbReference type="PANTHER" id="PTHR13847">
    <property type="entry name" value="SARCOSINE DEHYDROGENASE-RELATED"/>
    <property type="match status" value="1"/>
</dbReference>
<dbReference type="GO" id="GO:0005739">
    <property type="term" value="C:mitochondrion"/>
    <property type="evidence" value="ECO:0007669"/>
    <property type="project" value="GOC"/>
</dbReference>